<sequence length="173" mass="19631">MTKKEFFKAVSNAKEDVIQIFLDGLSTANVSYCVIGGLAVNAYTEPVVSLDLDIVVAINDLETACKAVEGHFKIERFAHSINLGSNKSDLRIQLQIDHRYQNFISRAVIHSVLGYDMKVAIVEDVLQGKIWAYSDEQRRKSKRQKDLADIIRLIETYPHLVNQLPDPMRKIVE</sequence>
<name>A0A0F9DAW7_9ZZZZ</name>
<dbReference type="EMBL" id="LAZR01029681">
    <property type="protein sequence ID" value="KKL58843.1"/>
    <property type="molecule type" value="Genomic_DNA"/>
</dbReference>
<reference evidence="1" key="1">
    <citation type="journal article" date="2015" name="Nature">
        <title>Complex archaea that bridge the gap between prokaryotes and eukaryotes.</title>
        <authorList>
            <person name="Spang A."/>
            <person name="Saw J.H."/>
            <person name="Jorgensen S.L."/>
            <person name="Zaremba-Niedzwiedzka K."/>
            <person name="Martijn J."/>
            <person name="Lind A.E."/>
            <person name="van Eijk R."/>
            <person name="Schleper C."/>
            <person name="Guy L."/>
            <person name="Ettema T.J."/>
        </authorList>
    </citation>
    <scope>NUCLEOTIDE SEQUENCE</scope>
</reference>
<accession>A0A0F9DAW7</accession>
<proteinExistence type="predicted"/>
<dbReference type="AlphaFoldDB" id="A0A0F9DAW7"/>
<evidence type="ECO:0000313" key="1">
    <source>
        <dbReference type="EMBL" id="KKL58843.1"/>
    </source>
</evidence>
<dbReference type="Gene3D" id="3.30.460.40">
    <property type="match status" value="1"/>
</dbReference>
<protein>
    <submittedName>
        <fullName evidence="1">Uncharacterized protein</fullName>
    </submittedName>
</protein>
<dbReference type="InterPro" id="IPR043519">
    <property type="entry name" value="NT_sf"/>
</dbReference>
<gene>
    <name evidence="1" type="ORF">LCGC14_2221280</name>
</gene>
<comment type="caution">
    <text evidence="1">The sequence shown here is derived from an EMBL/GenBank/DDBJ whole genome shotgun (WGS) entry which is preliminary data.</text>
</comment>
<dbReference type="SUPFAM" id="SSF81301">
    <property type="entry name" value="Nucleotidyltransferase"/>
    <property type="match status" value="1"/>
</dbReference>
<organism evidence="1">
    <name type="scientific">marine sediment metagenome</name>
    <dbReference type="NCBI Taxonomy" id="412755"/>
    <lineage>
        <taxon>unclassified sequences</taxon>
        <taxon>metagenomes</taxon>
        <taxon>ecological metagenomes</taxon>
    </lineage>
</organism>